<name>A0ABZ1ID84_9PSEU</name>
<evidence type="ECO:0000313" key="2">
    <source>
        <dbReference type="Proteomes" id="UP001330812"/>
    </source>
</evidence>
<dbReference type="Proteomes" id="UP001330812">
    <property type="component" value="Chromosome"/>
</dbReference>
<keyword evidence="2" id="KW-1185">Reference proteome</keyword>
<accession>A0ABZ1ID84</accession>
<protein>
    <submittedName>
        <fullName evidence="1">Uncharacterized protein</fullName>
    </submittedName>
</protein>
<evidence type="ECO:0000313" key="1">
    <source>
        <dbReference type="EMBL" id="WSE32113.1"/>
    </source>
</evidence>
<sequence>MMFFEDIIEKIYSENDEYEKSESTSLGVVCADIEVLAEKVEGEVEECRRAA</sequence>
<proteinExistence type="predicted"/>
<gene>
    <name evidence="1" type="ORF">VSH64_08330</name>
</gene>
<organism evidence="1 2">
    <name type="scientific">Amycolatopsis rhabdoformis</name>
    <dbReference type="NCBI Taxonomy" id="1448059"/>
    <lineage>
        <taxon>Bacteria</taxon>
        <taxon>Bacillati</taxon>
        <taxon>Actinomycetota</taxon>
        <taxon>Actinomycetes</taxon>
        <taxon>Pseudonocardiales</taxon>
        <taxon>Pseudonocardiaceae</taxon>
        <taxon>Amycolatopsis</taxon>
    </lineage>
</organism>
<reference evidence="1 2" key="1">
    <citation type="journal article" date="2015" name="Int. J. Syst. Evol. Microbiol.">
        <title>Amycolatopsis rhabdoformis sp. nov., an actinomycete isolated from a tropical forest soil.</title>
        <authorList>
            <person name="Souza W.R."/>
            <person name="Silva R.E."/>
            <person name="Goodfellow M."/>
            <person name="Busarakam K."/>
            <person name="Figueiro F.S."/>
            <person name="Ferreira D."/>
            <person name="Rodrigues-Filho E."/>
            <person name="Moraes L.A.B."/>
            <person name="Zucchi T.D."/>
        </authorList>
    </citation>
    <scope>NUCLEOTIDE SEQUENCE [LARGE SCALE GENOMIC DNA]</scope>
    <source>
        <strain evidence="1 2">NCIMB 14900</strain>
    </source>
</reference>
<dbReference type="RefSeq" id="WP_326834921.1">
    <property type="nucleotide sequence ID" value="NZ_CP142149.1"/>
</dbReference>
<dbReference type="EMBL" id="CP142149">
    <property type="protein sequence ID" value="WSE32113.1"/>
    <property type="molecule type" value="Genomic_DNA"/>
</dbReference>